<gene>
    <name evidence="2" type="primary">Sfp70A5</name>
</gene>
<feature type="signal peptide" evidence="1">
    <location>
        <begin position="1"/>
        <end position="19"/>
    </location>
</feature>
<sequence length="46" mass="5079">MKLQVLLVGLLGLLAVASALPAKGKKKNIEIWIRPKPMDIPQPEPY</sequence>
<keyword evidence="1" id="KW-0732">Signal</keyword>
<feature type="chain" id="PRO_5002940332" evidence="1">
    <location>
        <begin position="20"/>
        <end position="46"/>
    </location>
</feature>
<name>C4NAQ6_DROYA</name>
<organism evidence="2">
    <name type="scientific">Drosophila yakuba</name>
    <name type="common">Fruit fly</name>
    <dbReference type="NCBI Taxonomy" id="7245"/>
    <lineage>
        <taxon>Eukaryota</taxon>
        <taxon>Metazoa</taxon>
        <taxon>Ecdysozoa</taxon>
        <taxon>Arthropoda</taxon>
        <taxon>Hexapoda</taxon>
        <taxon>Insecta</taxon>
        <taxon>Pterygota</taxon>
        <taxon>Neoptera</taxon>
        <taxon>Endopterygota</taxon>
        <taxon>Diptera</taxon>
        <taxon>Brachycera</taxon>
        <taxon>Muscomorpha</taxon>
        <taxon>Ephydroidea</taxon>
        <taxon>Drosophilidae</taxon>
        <taxon>Drosophila</taxon>
        <taxon>Sophophora</taxon>
    </lineage>
</organism>
<reference evidence="2" key="1">
    <citation type="journal article" date="2009" name="Genome Res.">
        <title>Proteomic discovery of previously unannotated, rapidly evolving seminal fluid genes in Drosophila.</title>
        <authorList>
            <person name="Findlay G.D."/>
            <person name="MacCoss M.J."/>
            <person name="Swanson W.J."/>
        </authorList>
    </citation>
    <scope>NUCLEOTIDE SEQUENCE</scope>
</reference>
<accession>C4NAQ6</accession>
<protein>
    <submittedName>
        <fullName evidence="2">Seminal fluid protein 70A5</fullName>
    </submittedName>
</protein>
<dbReference type="AlphaFoldDB" id="C4NAQ6"/>
<evidence type="ECO:0000256" key="1">
    <source>
        <dbReference type="SAM" id="SignalP"/>
    </source>
</evidence>
<dbReference type="EMBL" id="FJ460580">
    <property type="protein sequence ID" value="ACQ73740.1"/>
    <property type="molecule type" value="mRNA"/>
</dbReference>
<proteinExistence type="evidence at transcript level"/>
<evidence type="ECO:0000313" key="2">
    <source>
        <dbReference type="EMBL" id="ACQ73740.1"/>
    </source>
</evidence>